<evidence type="ECO:0000313" key="2">
    <source>
        <dbReference type="EMBL" id="KAF2717212.1"/>
    </source>
</evidence>
<sequence>MASGFLQVQTPTLVNGPATPLSDADDFYSVLSRTPTASEHGRDEEDGGEAEEEALEPPTHPVPSLQAAFEESIDESSNPTHTARQSMDVDANVRRKRLLEKQDYDNAWTSRWKQPRGARFHPLVKQIAQIIFGMYLLQQQQAKSDEEVVKILQTHVDEVDSFLEKTVEDFDLAVGDIEERLRFLKLPMTHLDVFDTMLDDKKFRTQLLEGNDKIEKIIDRTTKALQGSMHDIRQGKDVTKELGRYLDSIRTSWPHDHQDLAPIYTAMKGNEEGWKQALRDLQSRGHVLGDKLAELTSVVGEMAKLAGAASRRDKKHARSVSSSQSEPGSPRLRSRFNRNPPPMPVPTARPNHVFFNKPLPMEPDAVAGAGPRRSVSKPSSVPFADRYESPRQQPRTPSSPPGSPRSTVKTIPFNGAPPSAAGANGMPVRPRTAGTGGMAAREARNTNKRDTAELAEFLKLSGPLNSNPPDHLIKSKGRKGSSSGKDDSLGRSKSHGAVDVMNALRSNNSHVHGHPARAQSHGASSILSRPKTSGSESASKQKGALDDNNQFNEGIDRGVGSGSRTAFSRRMSKRMKQIPTPFATSTDTAKTIPSPKLKPILTLNGSTNVSDPNGAPNSYTSTPVTVVNGNVPSNSFPPAPTHEKSPSSDNQKRKQLNLFPATAPLTPSAASFRSGIASRGPGSRSVSNATLSVDSNGGDVDSITALPMHSPAGSTRMSKSRTFSIRNVFHRKKVSGVF</sequence>
<feature type="compositionally biased region" description="Polar residues" evidence="1">
    <location>
        <begin position="603"/>
        <end position="634"/>
    </location>
</feature>
<organism evidence="2 3">
    <name type="scientific">Polychaeton citri CBS 116435</name>
    <dbReference type="NCBI Taxonomy" id="1314669"/>
    <lineage>
        <taxon>Eukaryota</taxon>
        <taxon>Fungi</taxon>
        <taxon>Dikarya</taxon>
        <taxon>Ascomycota</taxon>
        <taxon>Pezizomycotina</taxon>
        <taxon>Dothideomycetes</taxon>
        <taxon>Dothideomycetidae</taxon>
        <taxon>Capnodiales</taxon>
        <taxon>Capnodiaceae</taxon>
        <taxon>Polychaeton</taxon>
    </lineage>
</organism>
<gene>
    <name evidence="2" type="ORF">K431DRAFT_307129</name>
</gene>
<name>A0A9P4PYC6_9PEZI</name>
<proteinExistence type="predicted"/>
<dbReference type="Proteomes" id="UP000799441">
    <property type="component" value="Unassembled WGS sequence"/>
</dbReference>
<dbReference type="AlphaFoldDB" id="A0A9P4PYC6"/>
<protein>
    <submittedName>
        <fullName evidence="2">Uncharacterized protein</fullName>
    </submittedName>
</protein>
<comment type="caution">
    <text evidence="2">The sequence shown here is derived from an EMBL/GenBank/DDBJ whole genome shotgun (WGS) entry which is preliminary data.</text>
</comment>
<feature type="compositionally biased region" description="Low complexity" evidence="1">
    <location>
        <begin position="371"/>
        <end position="382"/>
    </location>
</feature>
<feature type="compositionally biased region" description="Polar residues" evidence="1">
    <location>
        <begin position="521"/>
        <end position="540"/>
    </location>
</feature>
<feature type="compositionally biased region" description="Polar residues" evidence="1">
    <location>
        <begin position="582"/>
        <end position="591"/>
    </location>
</feature>
<feature type="compositionally biased region" description="Acidic residues" evidence="1">
    <location>
        <begin position="44"/>
        <end position="55"/>
    </location>
</feature>
<feature type="compositionally biased region" description="Low complexity" evidence="1">
    <location>
        <begin position="404"/>
        <end position="427"/>
    </location>
</feature>
<feature type="region of interest" description="Disordered" evidence="1">
    <location>
        <begin position="306"/>
        <end position="652"/>
    </location>
</feature>
<dbReference type="OrthoDB" id="5389734at2759"/>
<feature type="compositionally biased region" description="Basic and acidic residues" evidence="1">
    <location>
        <begin position="641"/>
        <end position="652"/>
    </location>
</feature>
<feature type="compositionally biased region" description="Low complexity" evidence="1">
    <location>
        <begin position="319"/>
        <end position="329"/>
    </location>
</feature>
<evidence type="ECO:0000256" key="1">
    <source>
        <dbReference type="SAM" id="MobiDB-lite"/>
    </source>
</evidence>
<feature type="compositionally biased region" description="Polar residues" evidence="1">
    <location>
        <begin position="1"/>
        <end position="13"/>
    </location>
</feature>
<feature type="compositionally biased region" description="Basic and acidic residues" evidence="1">
    <location>
        <begin position="441"/>
        <end position="452"/>
    </location>
</feature>
<keyword evidence="3" id="KW-1185">Reference proteome</keyword>
<accession>A0A9P4PYC6</accession>
<feature type="compositionally biased region" description="Polar residues" evidence="1">
    <location>
        <begin position="75"/>
        <end position="85"/>
    </location>
</feature>
<evidence type="ECO:0000313" key="3">
    <source>
        <dbReference type="Proteomes" id="UP000799441"/>
    </source>
</evidence>
<dbReference type="EMBL" id="MU003849">
    <property type="protein sequence ID" value="KAF2717212.1"/>
    <property type="molecule type" value="Genomic_DNA"/>
</dbReference>
<feature type="region of interest" description="Disordered" evidence="1">
    <location>
        <begin position="1"/>
        <end position="89"/>
    </location>
</feature>
<reference evidence="2" key="1">
    <citation type="journal article" date="2020" name="Stud. Mycol.">
        <title>101 Dothideomycetes genomes: a test case for predicting lifestyles and emergence of pathogens.</title>
        <authorList>
            <person name="Haridas S."/>
            <person name="Albert R."/>
            <person name="Binder M."/>
            <person name="Bloem J."/>
            <person name="Labutti K."/>
            <person name="Salamov A."/>
            <person name="Andreopoulos B."/>
            <person name="Baker S."/>
            <person name="Barry K."/>
            <person name="Bills G."/>
            <person name="Bluhm B."/>
            <person name="Cannon C."/>
            <person name="Castanera R."/>
            <person name="Culley D."/>
            <person name="Daum C."/>
            <person name="Ezra D."/>
            <person name="Gonzalez J."/>
            <person name="Henrissat B."/>
            <person name="Kuo A."/>
            <person name="Liang C."/>
            <person name="Lipzen A."/>
            <person name="Lutzoni F."/>
            <person name="Magnuson J."/>
            <person name="Mondo S."/>
            <person name="Nolan M."/>
            <person name="Ohm R."/>
            <person name="Pangilinan J."/>
            <person name="Park H.-J."/>
            <person name="Ramirez L."/>
            <person name="Alfaro M."/>
            <person name="Sun H."/>
            <person name="Tritt A."/>
            <person name="Yoshinaga Y."/>
            <person name="Zwiers L.-H."/>
            <person name="Turgeon B."/>
            <person name="Goodwin S."/>
            <person name="Spatafora J."/>
            <person name="Crous P."/>
            <person name="Grigoriev I."/>
        </authorList>
    </citation>
    <scope>NUCLEOTIDE SEQUENCE</scope>
    <source>
        <strain evidence="2">CBS 116435</strain>
    </source>
</reference>